<name>A0A918C2S3_9ACTN</name>
<dbReference type="InterPro" id="IPR001585">
    <property type="entry name" value="TAL/FSA"/>
</dbReference>
<dbReference type="EMBL" id="BMTU01000017">
    <property type="protein sequence ID" value="GGR04408.1"/>
    <property type="molecule type" value="Genomic_DNA"/>
</dbReference>
<evidence type="ECO:0000313" key="3">
    <source>
        <dbReference type="EMBL" id="GGR04408.1"/>
    </source>
</evidence>
<feature type="region of interest" description="Disordered" evidence="2">
    <location>
        <begin position="1"/>
        <end position="35"/>
    </location>
</feature>
<dbReference type="RefSeq" id="WP_189561229.1">
    <property type="nucleotide sequence ID" value="NZ_BMTU01000017.1"/>
</dbReference>
<organism evidence="3 4">
    <name type="scientific">Streptomyces pilosus</name>
    <dbReference type="NCBI Taxonomy" id="28893"/>
    <lineage>
        <taxon>Bacteria</taxon>
        <taxon>Bacillati</taxon>
        <taxon>Actinomycetota</taxon>
        <taxon>Actinomycetes</taxon>
        <taxon>Kitasatosporales</taxon>
        <taxon>Streptomycetaceae</taxon>
        <taxon>Streptomyces</taxon>
    </lineage>
</organism>
<dbReference type="Gene3D" id="3.20.20.70">
    <property type="entry name" value="Aldolase class I"/>
    <property type="match status" value="1"/>
</dbReference>
<evidence type="ECO:0000256" key="2">
    <source>
        <dbReference type="SAM" id="MobiDB-lite"/>
    </source>
</evidence>
<dbReference type="GO" id="GO:0005975">
    <property type="term" value="P:carbohydrate metabolic process"/>
    <property type="evidence" value="ECO:0007669"/>
    <property type="project" value="InterPro"/>
</dbReference>
<dbReference type="AlphaFoldDB" id="A0A918C2S3"/>
<comment type="caution">
    <text evidence="3">The sequence shown here is derived from an EMBL/GenBank/DDBJ whole genome shotgun (WGS) entry which is preliminary data.</text>
</comment>
<sequence>MTAALLTASPARDVTPGSPLDGLLHTHGTHEADGSVPSYPLYDAHLRVLARRGRPVAEALAELVVHGARRAADRLRPRYEASGRTDGHVCAAVPVSLAHSPGATEAGARALHAAVGRPNLMISVPATEPGLAAITACLSAGIGVHAVSVVSLERYARLVDAALTGLERAADGGLDPAAVPLAVSLATGALDGASARRPGEPGADAGPKRPVGLGAATVHLARRMREEIHGSERWRALAGLGARPHRLSWDLPPGPHAHDTTHTRAWRILDALPSYGLCYRELTAAAEAADLARAAHRQRRTAHLVGTALLGAPAEPFLTSEQGRG</sequence>
<gene>
    <name evidence="3" type="ORF">GCM10010280_60470</name>
</gene>
<keyword evidence="4" id="KW-1185">Reference proteome</keyword>
<feature type="region of interest" description="Disordered" evidence="2">
    <location>
        <begin position="192"/>
        <end position="211"/>
    </location>
</feature>
<evidence type="ECO:0000256" key="1">
    <source>
        <dbReference type="ARBA" id="ARBA00023270"/>
    </source>
</evidence>
<evidence type="ECO:0008006" key="5">
    <source>
        <dbReference type="Google" id="ProtNLM"/>
    </source>
</evidence>
<reference evidence="3" key="1">
    <citation type="journal article" date="2014" name="Int. J. Syst. Evol. Microbiol.">
        <title>Complete genome sequence of Corynebacterium casei LMG S-19264T (=DSM 44701T), isolated from a smear-ripened cheese.</title>
        <authorList>
            <consortium name="US DOE Joint Genome Institute (JGI-PGF)"/>
            <person name="Walter F."/>
            <person name="Albersmeier A."/>
            <person name="Kalinowski J."/>
            <person name="Ruckert C."/>
        </authorList>
    </citation>
    <scope>NUCLEOTIDE SEQUENCE</scope>
    <source>
        <strain evidence="3">JCM 4403</strain>
    </source>
</reference>
<dbReference type="InterPro" id="IPR013785">
    <property type="entry name" value="Aldolase_TIM"/>
</dbReference>
<proteinExistence type="predicted"/>
<reference evidence="3" key="2">
    <citation type="submission" date="2020-09" db="EMBL/GenBank/DDBJ databases">
        <authorList>
            <person name="Sun Q."/>
            <person name="Ohkuma M."/>
        </authorList>
    </citation>
    <scope>NUCLEOTIDE SEQUENCE</scope>
    <source>
        <strain evidence="3">JCM 4403</strain>
    </source>
</reference>
<dbReference type="Proteomes" id="UP000656732">
    <property type="component" value="Unassembled WGS sequence"/>
</dbReference>
<evidence type="ECO:0000313" key="4">
    <source>
        <dbReference type="Proteomes" id="UP000656732"/>
    </source>
</evidence>
<accession>A0A918C2S3</accession>
<protein>
    <recommendedName>
        <fullName evidence="5">Transaldolase</fullName>
    </recommendedName>
</protein>
<keyword evidence="1" id="KW-0704">Schiff base</keyword>
<dbReference type="SUPFAM" id="SSF51569">
    <property type="entry name" value="Aldolase"/>
    <property type="match status" value="1"/>
</dbReference>
<dbReference type="Pfam" id="PF00923">
    <property type="entry name" value="TAL_FSA"/>
    <property type="match status" value="1"/>
</dbReference>